<dbReference type="GO" id="GO:0005829">
    <property type="term" value="C:cytosol"/>
    <property type="evidence" value="ECO:0007669"/>
    <property type="project" value="TreeGrafter"/>
</dbReference>
<dbReference type="GO" id="GO:0006412">
    <property type="term" value="P:translation"/>
    <property type="evidence" value="ECO:0007669"/>
    <property type="project" value="TreeGrafter"/>
</dbReference>
<evidence type="ECO:0000259" key="4">
    <source>
        <dbReference type="Pfam" id="PF02576"/>
    </source>
</evidence>
<dbReference type="Pfam" id="PF17384">
    <property type="entry name" value="DUF150_C"/>
    <property type="match status" value="1"/>
</dbReference>
<dbReference type="AlphaFoldDB" id="A0A951PEP5"/>
<dbReference type="NCBIfam" id="NF000935">
    <property type="entry name" value="PRK00092.3-3"/>
    <property type="match status" value="1"/>
</dbReference>
<organism evidence="6 7">
    <name type="scientific">Pegethrix bostrychoides GSE-TBD4-15B</name>
    <dbReference type="NCBI Taxonomy" id="2839662"/>
    <lineage>
        <taxon>Bacteria</taxon>
        <taxon>Bacillati</taxon>
        <taxon>Cyanobacteriota</taxon>
        <taxon>Cyanophyceae</taxon>
        <taxon>Oculatellales</taxon>
        <taxon>Oculatellaceae</taxon>
        <taxon>Pegethrix</taxon>
    </lineage>
</organism>
<reference evidence="6" key="2">
    <citation type="journal article" date="2022" name="Microbiol. Resour. Announc.">
        <title>Metagenome Sequencing to Explore Phylogenomics of Terrestrial Cyanobacteria.</title>
        <authorList>
            <person name="Ward R.D."/>
            <person name="Stajich J.E."/>
            <person name="Johansen J.R."/>
            <person name="Huntemann M."/>
            <person name="Clum A."/>
            <person name="Foster B."/>
            <person name="Foster B."/>
            <person name="Roux S."/>
            <person name="Palaniappan K."/>
            <person name="Varghese N."/>
            <person name="Mukherjee S."/>
            <person name="Reddy T.B.K."/>
            <person name="Daum C."/>
            <person name="Copeland A."/>
            <person name="Chen I.A."/>
            <person name="Ivanova N.N."/>
            <person name="Kyrpides N.C."/>
            <person name="Shapiro N."/>
            <person name="Eloe-Fadrosh E.A."/>
            <person name="Pietrasiak N."/>
        </authorList>
    </citation>
    <scope>NUCLEOTIDE SEQUENCE</scope>
    <source>
        <strain evidence="6">GSE-TBD4-15B</strain>
    </source>
</reference>
<evidence type="ECO:0000256" key="3">
    <source>
        <dbReference type="HAMAP-Rule" id="MF_01077"/>
    </source>
</evidence>
<dbReference type="GO" id="GO:0000028">
    <property type="term" value="P:ribosomal small subunit assembly"/>
    <property type="evidence" value="ECO:0007669"/>
    <property type="project" value="TreeGrafter"/>
</dbReference>
<keyword evidence="2 3" id="KW-0690">Ribosome biogenesis</keyword>
<accession>A0A951PEP5</accession>
<dbReference type="Gene3D" id="3.30.300.70">
    <property type="entry name" value="RimP-like superfamily, N-terminal"/>
    <property type="match status" value="1"/>
</dbReference>
<feature type="domain" description="Ribosome maturation factor RimP C-terminal" evidence="5">
    <location>
        <begin position="88"/>
        <end position="150"/>
    </location>
</feature>
<keyword evidence="1 3" id="KW-0963">Cytoplasm</keyword>
<dbReference type="InterPro" id="IPR036847">
    <property type="entry name" value="RimP_C_sf"/>
</dbReference>
<dbReference type="SUPFAM" id="SSF75420">
    <property type="entry name" value="YhbC-like, N-terminal domain"/>
    <property type="match status" value="1"/>
</dbReference>
<gene>
    <name evidence="3 6" type="primary">rimP</name>
    <name evidence="6" type="ORF">KME07_19790</name>
</gene>
<evidence type="ECO:0000313" key="6">
    <source>
        <dbReference type="EMBL" id="MBW4467675.1"/>
    </source>
</evidence>
<comment type="caution">
    <text evidence="6">The sequence shown here is derived from an EMBL/GenBank/DDBJ whole genome shotgun (WGS) entry which is preliminary data.</text>
</comment>
<comment type="subcellular location">
    <subcellularLocation>
        <location evidence="3">Cytoplasm</location>
    </subcellularLocation>
</comment>
<dbReference type="Pfam" id="PF02576">
    <property type="entry name" value="RimP_N"/>
    <property type="match status" value="1"/>
</dbReference>
<comment type="function">
    <text evidence="3">Required for maturation of 30S ribosomal subunits.</text>
</comment>
<dbReference type="EMBL" id="JAHHHV010000079">
    <property type="protein sequence ID" value="MBW4467675.1"/>
    <property type="molecule type" value="Genomic_DNA"/>
</dbReference>
<evidence type="ECO:0000256" key="2">
    <source>
        <dbReference type="ARBA" id="ARBA00022517"/>
    </source>
</evidence>
<dbReference type="PANTHER" id="PTHR33867">
    <property type="entry name" value="RIBOSOME MATURATION FACTOR RIMP"/>
    <property type="match status" value="1"/>
</dbReference>
<comment type="similarity">
    <text evidence="3">Belongs to the RimP family.</text>
</comment>
<dbReference type="InterPro" id="IPR003728">
    <property type="entry name" value="Ribosome_maturation_RimP"/>
</dbReference>
<dbReference type="Proteomes" id="UP000707356">
    <property type="component" value="Unassembled WGS sequence"/>
</dbReference>
<evidence type="ECO:0000259" key="5">
    <source>
        <dbReference type="Pfam" id="PF17384"/>
    </source>
</evidence>
<dbReference type="HAMAP" id="MF_01077">
    <property type="entry name" value="RimP"/>
    <property type="match status" value="1"/>
</dbReference>
<dbReference type="PANTHER" id="PTHR33867:SF1">
    <property type="entry name" value="RIBOSOME MATURATION FACTOR RIMP"/>
    <property type="match status" value="1"/>
</dbReference>
<dbReference type="SUPFAM" id="SSF74942">
    <property type="entry name" value="YhbC-like, C-terminal domain"/>
    <property type="match status" value="1"/>
</dbReference>
<name>A0A951PEP5_9CYAN</name>
<sequence>MPHPLIPQVLEIAAPVAAQLGLDVVAAVFQTNQNPPVLRVDIRNLVQDTGLNDCEQMSHALEAALEAANIIPDAYVLEISSPGISRFLTTDREFISFKGFLVVITTEEPEAGDRTWAGRLVKRDETAVYLSQKGRSVTVPRHLIKAVQLVDQDAG</sequence>
<dbReference type="InterPro" id="IPR028989">
    <property type="entry name" value="RimP_N"/>
</dbReference>
<evidence type="ECO:0000256" key="1">
    <source>
        <dbReference type="ARBA" id="ARBA00022490"/>
    </source>
</evidence>
<dbReference type="InterPro" id="IPR028998">
    <property type="entry name" value="RimP_C"/>
</dbReference>
<dbReference type="InterPro" id="IPR035956">
    <property type="entry name" value="RimP_N_sf"/>
</dbReference>
<proteinExistence type="inferred from homology"/>
<evidence type="ECO:0000313" key="7">
    <source>
        <dbReference type="Proteomes" id="UP000707356"/>
    </source>
</evidence>
<dbReference type="CDD" id="cd01734">
    <property type="entry name" value="YlxS_C"/>
    <property type="match status" value="1"/>
</dbReference>
<protein>
    <recommendedName>
        <fullName evidence="3">Ribosome maturation factor RimP</fullName>
    </recommendedName>
</protein>
<feature type="domain" description="Ribosome maturation factor RimP N-terminal" evidence="4">
    <location>
        <begin position="12"/>
        <end position="84"/>
    </location>
</feature>
<reference evidence="6" key="1">
    <citation type="submission" date="2021-05" db="EMBL/GenBank/DDBJ databases">
        <authorList>
            <person name="Pietrasiak N."/>
            <person name="Ward R."/>
            <person name="Stajich J.E."/>
            <person name="Kurbessoian T."/>
        </authorList>
    </citation>
    <scope>NUCLEOTIDE SEQUENCE</scope>
    <source>
        <strain evidence="6">GSE-TBD4-15B</strain>
    </source>
</reference>